<protein>
    <submittedName>
        <fullName evidence="1">23244_t:CDS:1</fullName>
    </submittedName>
</protein>
<proteinExistence type="predicted"/>
<dbReference type="AlphaFoldDB" id="A0A9N9I9Y0"/>
<reference evidence="1" key="1">
    <citation type="submission" date="2021-06" db="EMBL/GenBank/DDBJ databases">
        <authorList>
            <person name="Kallberg Y."/>
            <person name="Tangrot J."/>
            <person name="Rosling A."/>
        </authorList>
    </citation>
    <scope>NUCLEOTIDE SEQUENCE</scope>
    <source>
        <strain evidence="1">MA453B</strain>
    </source>
</reference>
<accession>A0A9N9I9Y0</accession>
<sequence>RRTLECLYELAGSQNSATQQHPQFKWIKSKWNLNKKKDTFWHLIHKALPLEHFVLKCLLSRIIWESAYKALKTLDNETTPYTLIDIFQATNIKGDKKHEAAIWLHIICVMVGLKGGKKPSNGKTI</sequence>
<name>A0A9N9I9Y0_9GLOM</name>
<evidence type="ECO:0000313" key="1">
    <source>
        <dbReference type="EMBL" id="CAG8726242.1"/>
    </source>
</evidence>
<feature type="non-terminal residue" evidence="1">
    <location>
        <position position="125"/>
    </location>
</feature>
<evidence type="ECO:0000313" key="2">
    <source>
        <dbReference type="Proteomes" id="UP000789405"/>
    </source>
</evidence>
<comment type="caution">
    <text evidence="1">The sequence shown here is derived from an EMBL/GenBank/DDBJ whole genome shotgun (WGS) entry which is preliminary data.</text>
</comment>
<dbReference type="EMBL" id="CAJVPY010011340">
    <property type="protein sequence ID" value="CAG8726242.1"/>
    <property type="molecule type" value="Genomic_DNA"/>
</dbReference>
<dbReference type="Proteomes" id="UP000789405">
    <property type="component" value="Unassembled WGS sequence"/>
</dbReference>
<organism evidence="1 2">
    <name type="scientific">Dentiscutata erythropus</name>
    <dbReference type="NCBI Taxonomy" id="1348616"/>
    <lineage>
        <taxon>Eukaryota</taxon>
        <taxon>Fungi</taxon>
        <taxon>Fungi incertae sedis</taxon>
        <taxon>Mucoromycota</taxon>
        <taxon>Glomeromycotina</taxon>
        <taxon>Glomeromycetes</taxon>
        <taxon>Diversisporales</taxon>
        <taxon>Gigasporaceae</taxon>
        <taxon>Dentiscutata</taxon>
    </lineage>
</organism>
<keyword evidence="2" id="KW-1185">Reference proteome</keyword>
<gene>
    <name evidence="1" type="ORF">DERYTH_LOCUS14742</name>
</gene>